<organism evidence="1">
    <name type="scientific">Hexamita inflata</name>
    <dbReference type="NCBI Taxonomy" id="28002"/>
    <lineage>
        <taxon>Eukaryota</taxon>
        <taxon>Metamonada</taxon>
        <taxon>Diplomonadida</taxon>
        <taxon>Hexamitidae</taxon>
        <taxon>Hexamitinae</taxon>
        <taxon>Hexamita</taxon>
    </lineage>
</organism>
<accession>A0AA86QMU1</accession>
<dbReference type="Proteomes" id="UP001642409">
    <property type="component" value="Unassembled WGS sequence"/>
</dbReference>
<reference evidence="2 3" key="2">
    <citation type="submission" date="2024-07" db="EMBL/GenBank/DDBJ databases">
        <authorList>
            <person name="Akdeniz Z."/>
        </authorList>
    </citation>
    <scope>NUCLEOTIDE SEQUENCE [LARGE SCALE GENOMIC DNA]</scope>
</reference>
<protein>
    <submittedName>
        <fullName evidence="2">Hypothetical_protein</fullName>
    </submittedName>
</protein>
<gene>
    <name evidence="2" type="ORF">HINF_LOCUS43279</name>
    <name evidence="1" type="ORF">HINF_LOCUS44437</name>
</gene>
<sequence length="156" mass="18501">MNYYFEPKSARKAITSKLTKNFMNKSSSNLNIQREQYVTQLTLNIDVNQEQVKSPRIMGLEIRPSGIKTSKASNIDIDEQFKHELLIRRIQTQILELQCFKEKVSSHEQIIDSQISRIDDMIKHVRAMCISFVRMQMMEQQEKEQLSKQKYRNMNK</sequence>
<evidence type="ECO:0000313" key="1">
    <source>
        <dbReference type="EMBL" id="CAI9956792.1"/>
    </source>
</evidence>
<dbReference type="AlphaFoldDB" id="A0AA86QMU1"/>
<evidence type="ECO:0000313" key="3">
    <source>
        <dbReference type="Proteomes" id="UP001642409"/>
    </source>
</evidence>
<name>A0AA86QMU1_9EUKA</name>
<reference evidence="1" key="1">
    <citation type="submission" date="2023-06" db="EMBL/GenBank/DDBJ databases">
        <authorList>
            <person name="Kurt Z."/>
        </authorList>
    </citation>
    <scope>NUCLEOTIDE SEQUENCE</scope>
</reference>
<keyword evidence="3" id="KW-1185">Reference proteome</keyword>
<comment type="caution">
    <text evidence="1">The sequence shown here is derived from an EMBL/GenBank/DDBJ whole genome shotgun (WGS) entry which is preliminary data.</text>
</comment>
<proteinExistence type="predicted"/>
<dbReference type="EMBL" id="CAXDID020000179">
    <property type="protein sequence ID" value="CAL6049425.1"/>
    <property type="molecule type" value="Genomic_DNA"/>
</dbReference>
<dbReference type="EMBL" id="CATOUU010000879">
    <property type="protein sequence ID" value="CAI9956792.1"/>
    <property type="molecule type" value="Genomic_DNA"/>
</dbReference>
<evidence type="ECO:0000313" key="2">
    <source>
        <dbReference type="EMBL" id="CAL6049425.1"/>
    </source>
</evidence>